<dbReference type="SUPFAM" id="SSF110849">
    <property type="entry name" value="ParB/Sulfiredoxin"/>
    <property type="match status" value="1"/>
</dbReference>
<feature type="region of interest" description="Disordered" evidence="1">
    <location>
        <begin position="472"/>
        <end position="570"/>
    </location>
</feature>
<feature type="compositionally biased region" description="Acidic residues" evidence="1">
    <location>
        <begin position="17"/>
        <end position="33"/>
    </location>
</feature>
<dbReference type="OrthoDB" id="2064860at2"/>
<dbReference type="InterPro" id="IPR011990">
    <property type="entry name" value="TPR-like_helical_dom_sf"/>
</dbReference>
<accession>A0A6N8HXN1</accession>
<dbReference type="RefSeq" id="WP_156990068.1">
    <property type="nucleotide sequence ID" value="NZ_VWXL01000029.1"/>
</dbReference>
<dbReference type="InterPro" id="IPR050336">
    <property type="entry name" value="Chromosome_partition/occlusion"/>
</dbReference>
<dbReference type="PANTHER" id="PTHR33375">
    <property type="entry name" value="CHROMOSOME-PARTITIONING PROTEIN PARB-RELATED"/>
    <property type="match status" value="1"/>
</dbReference>
<evidence type="ECO:0000256" key="1">
    <source>
        <dbReference type="SAM" id="MobiDB-lite"/>
    </source>
</evidence>
<dbReference type="InterPro" id="IPR006597">
    <property type="entry name" value="Sel1-like"/>
</dbReference>
<feature type="compositionally biased region" description="Basic residues" evidence="1">
    <location>
        <begin position="1"/>
        <end position="11"/>
    </location>
</feature>
<dbReference type="SUPFAM" id="SSF81901">
    <property type="entry name" value="HCP-like"/>
    <property type="match status" value="1"/>
</dbReference>
<feature type="region of interest" description="Disordered" evidence="1">
    <location>
        <begin position="226"/>
        <end position="273"/>
    </location>
</feature>
<feature type="region of interest" description="Disordered" evidence="1">
    <location>
        <begin position="1"/>
        <end position="33"/>
    </location>
</feature>
<keyword evidence="4" id="KW-1185">Reference proteome</keyword>
<dbReference type="InterPro" id="IPR036086">
    <property type="entry name" value="ParB/Sulfiredoxin_sf"/>
</dbReference>
<dbReference type="Proteomes" id="UP000469440">
    <property type="component" value="Unassembled WGS sequence"/>
</dbReference>
<organism evidence="3 4">
    <name type="scientific">Caproicibacter fermentans</name>
    <dbReference type="NCBI Taxonomy" id="2576756"/>
    <lineage>
        <taxon>Bacteria</taxon>
        <taxon>Bacillati</taxon>
        <taxon>Bacillota</taxon>
        <taxon>Clostridia</taxon>
        <taxon>Eubacteriales</taxon>
        <taxon>Acutalibacteraceae</taxon>
        <taxon>Caproicibacter</taxon>
    </lineage>
</organism>
<evidence type="ECO:0000313" key="3">
    <source>
        <dbReference type="EMBL" id="MVB10449.1"/>
    </source>
</evidence>
<dbReference type="GO" id="GO:0007059">
    <property type="term" value="P:chromosome segregation"/>
    <property type="evidence" value="ECO:0007669"/>
    <property type="project" value="TreeGrafter"/>
</dbReference>
<dbReference type="InterPro" id="IPR003115">
    <property type="entry name" value="ParB_N"/>
</dbReference>
<reference evidence="3 4" key="1">
    <citation type="submission" date="2019-09" db="EMBL/GenBank/DDBJ databases">
        <title>Genome sequence of Clostridium sp. EA1.</title>
        <authorList>
            <person name="Poehlein A."/>
            <person name="Bengelsdorf F.R."/>
            <person name="Daniel R."/>
        </authorList>
    </citation>
    <scope>NUCLEOTIDE SEQUENCE [LARGE SCALE GENOMIC DNA]</scope>
    <source>
        <strain evidence="3 4">EA1</strain>
    </source>
</reference>
<dbReference type="Gene3D" id="1.25.40.10">
    <property type="entry name" value="Tetratricopeptide repeat domain"/>
    <property type="match status" value="1"/>
</dbReference>
<dbReference type="SMART" id="SM00470">
    <property type="entry name" value="ParB"/>
    <property type="match status" value="1"/>
</dbReference>
<evidence type="ECO:0000259" key="2">
    <source>
        <dbReference type="SMART" id="SM00470"/>
    </source>
</evidence>
<name>A0A6N8HXN1_9FIRM</name>
<dbReference type="Gene3D" id="1.10.10.2830">
    <property type="match status" value="1"/>
</dbReference>
<evidence type="ECO:0000313" key="4">
    <source>
        <dbReference type="Proteomes" id="UP000469440"/>
    </source>
</evidence>
<proteinExistence type="predicted"/>
<dbReference type="SMART" id="SM00671">
    <property type="entry name" value="SEL1"/>
    <property type="match status" value="2"/>
</dbReference>
<dbReference type="Pfam" id="PF02195">
    <property type="entry name" value="ParB_N"/>
    <property type="match status" value="1"/>
</dbReference>
<feature type="domain" description="ParB-like N-terminal" evidence="2">
    <location>
        <begin position="296"/>
        <end position="389"/>
    </location>
</feature>
<dbReference type="PANTHER" id="PTHR33375:SF1">
    <property type="entry name" value="CHROMOSOME-PARTITIONING PROTEIN PARB-RELATED"/>
    <property type="match status" value="1"/>
</dbReference>
<sequence length="678" mass="74313">MFGRKSQKAKKQKIDELVEEEAPVVDPYDDEPGEWDQLSEADRAKAWYNLESLTAGSATPISIPTDQEAFSVYYDEAHRGNRCAEYVLGKMYLTGTLTQQNNFQAGLWFSQASDLGSPFACYELAKMMNLGIGFGKDPVSAENLYAKSYQSMMELEARSPNPSTEKKLAVICENALCPNADPSAASRWRQLALGTSPSVEMGAAGLTFDPDYICMAEMKGSEAFETQEAARTGRESTDKTHVRKSEEAPAIPELYSNGPASAFDEKEDATETAIGRESIPKSDVVKAETGRASNVMEIPVEYIYPAEDNPYAANDTDEAIHALALSIQINGLLNPLVLHKISDTEYRIISGEKRYTAITRYLHWNTIPATVKENLSANAAQMMLHAANLDVREYTPAQKLQFYLDAQKLLQKMKKSGEYSGPIQKGIADMLGMSEHQIRKYQKIVESLPKRQLNRFKRGEISLEKAYSLARAAPVKSKTGRASIPKPDAAEPETGRASIPEPDAAEPKTRRASIPEPDAAEPETGRASIPEPDAVELKTGRASIPESDAAEPKTGRAPIPEPDAVKPETGRAFVPESDAVEPETGHASKYKNPETYQECLALLARLPTAPGESCAVRSGDEIVIGTIDRVEVYQNALLISVLVDGIRRPYPVSLIGTELFLGPDCYRLAEKDQDASSF</sequence>
<comment type="caution">
    <text evidence="3">The sequence shown here is derived from an EMBL/GenBank/DDBJ whole genome shotgun (WGS) entry which is preliminary data.</text>
</comment>
<dbReference type="EMBL" id="VWXL01000029">
    <property type="protein sequence ID" value="MVB10449.1"/>
    <property type="molecule type" value="Genomic_DNA"/>
</dbReference>
<feature type="compositionally biased region" description="Basic and acidic residues" evidence="1">
    <location>
        <begin position="231"/>
        <end position="247"/>
    </location>
</feature>
<dbReference type="AlphaFoldDB" id="A0A6N8HXN1"/>
<protein>
    <submittedName>
        <fullName evidence="3">Nucleoid occlusion protein</fullName>
    </submittedName>
</protein>
<dbReference type="Gene3D" id="3.90.1530.30">
    <property type="match status" value="1"/>
</dbReference>
<gene>
    <name evidence="3" type="primary">noc_3</name>
    <name evidence="3" type="ORF">CAFE_11380</name>
</gene>
<dbReference type="GO" id="GO:0005694">
    <property type="term" value="C:chromosome"/>
    <property type="evidence" value="ECO:0007669"/>
    <property type="project" value="TreeGrafter"/>
</dbReference>